<dbReference type="Proteomes" id="UP001339167">
    <property type="component" value="Unassembled WGS sequence"/>
</dbReference>
<evidence type="ECO:0000256" key="3">
    <source>
        <dbReference type="ARBA" id="ARBA00012453"/>
    </source>
</evidence>
<evidence type="ECO:0000256" key="6">
    <source>
        <dbReference type="ARBA" id="ARBA00022801"/>
    </source>
</evidence>
<accession>A0ABU7JGQ6</accession>
<dbReference type="NCBIfam" id="NF008003">
    <property type="entry name" value="PRK10729.1"/>
    <property type="match status" value="1"/>
</dbReference>
<comment type="similarity">
    <text evidence="2">Belongs to the Nudix hydrolase family. NudF subfamily.</text>
</comment>
<name>A0ABU7JGQ6_9GAMM</name>
<evidence type="ECO:0000313" key="14">
    <source>
        <dbReference type="EMBL" id="MEE2024203.1"/>
    </source>
</evidence>
<dbReference type="RefSeq" id="WP_330087529.1">
    <property type="nucleotide sequence ID" value="NZ_JAUGZK010000004.1"/>
</dbReference>
<feature type="domain" description="Nudix hydrolase" evidence="13">
    <location>
        <begin position="56"/>
        <end position="199"/>
    </location>
</feature>
<keyword evidence="5" id="KW-0479">Metal-binding</keyword>
<reference evidence="14 15" key="1">
    <citation type="submission" date="2023-06" db="EMBL/GenBank/DDBJ databases">
        <title>Alkalimonas sp., MEB004 an alkaliphilic bacterium isolated from Lonar Lake, India.</title>
        <authorList>
            <person name="Joshi A."/>
            <person name="Thite S."/>
        </authorList>
    </citation>
    <scope>NUCLEOTIDE SEQUENCE [LARGE SCALE GENOMIC DNA]</scope>
    <source>
        <strain evidence="14 15">MEB004</strain>
    </source>
</reference>
<dbReference type="PANTHER" id="PTHR11839">
    <property type="entry name" value="UDP/ADP-SUGAR PYROPHOSPHATASE"/>
    <property type="match status" value="1"/>
</dbReference>
<dbReference type="EMBL" id="JAUGZK010000004">
    <property type="protein sequence ID" value="MEE2024203.1"/>
    <property type="molecule type" value="Genomic_DNA"/>
</dbReference>
<evidence type="ECO:0000259" key="13">
    <source>
        <dbReference type="PROSITE" id="PS51462"/>
    </source>
</evidence>
<dbReference type="GO" id="GO:0047631">
    <property type="term" value="F:ADP-ribose diphosphatase activity"/>
    <property type="evidence" value="ECO:0007669"/>
    <property type="project" value="UniProtKB-EC"/>
</dbReference>
<keyword evidence="15" id="KW-1185">Reference proteome</keyword>
<dbReference type="PANTHER" id="PTHR11839:SF5">
    <property type="entry name" value="ADP-RIBOSE PYROPHOSPHATASE"/>
    <property type="match status" value="1"/>
</dbReference>
<keyword evidence="7" id="KW-0460">Magnesium</keyword>
<dbReference type="InterPro" id="IPR000086">
    <property type="entry name" value="NUDIX_hydrolase_dom"/>
</dbReference>
<evidence type="ECO:0000256" key="7">
    <source>
        <dbReference type="ARBA" id="ARBA00022842"/>
    </source>
</evidence>
<evidence type="ECO:0000256" key="2">
    <source>
        <dbReference type="ARBA" id="ARBA00007482"/>
    </source>
</evidence>
<evidence type="ECO:0000256" key="11">
    <source>
        <dbReference type="ARBA" id="ARBA00033056"/>
    </source>
</evidence>
<evidence type="ECO:0000256" key="4">
    <source>
        <dbReference type="ARBA" id="ARBA00013297"/>
    </source>
</evidence>
<comment type="caution">
    <text evidence="14">The sequence shown here is derived from an EMBL/GenBank/DDBJ whole genome shotgun (WGS) entry which is preliminary data.</text>
</comment>
<dbReference type="CDD" id="cd24155">
    <property type="entry name" value="NUDIX_ADPRase"/>
    <property type="match status" value="1"/>
</dbReference>
<keyword evidence="6 14" id="KW-0378">Hydrolase</keyword>
<evidence type="ECO:0000256" key="10">
    <source>
        <dbReference type="ARBA" id="ARBA00030308"/>
    </source>
</evidence>
<organism evidence="14 15">
    <name type="scientific">Alkalimonas mucilaginosa</name>
    <dbReference type="NCBI Taxonomy" id="3057676"/>
    <lineage>
        <taxon>Bacteria</taxon>
        <taxon>Pseudomonadati</taxon>
        <taxon>Pseudomonadota</taxon>
        <taxon>Gammaproteobacteria</taxon>
        <taxon>Alkalimonas</taxon>
    </lineage>
</organism>
<protein>
    <recommendedName>
        <fullName evidence="4">ADP-ribose pyrophosphatase</fullName>
        <ecNumber evidence="3">3.6.1.13</ecNumber>
    </recommendedName>
    <alternativeName>
        <fullName evidence="9">ADP-ribose diphosphatase</fullName>
    </alternativeName>
    <alternativeName>
        <fullName evidence="11">ADP-ribose phosphohydrolase</fullName>
    </alternativeName>
    <alternativeName>
        <fullName evidence="10">Adenosine diphosphoribose pyrophosphatase</fullName>
    </alternativeName>
</protein>
<evidence type="ECO:0000256" key="9">
    <source>
        <dbReference type="ARBA" id="ARBA00030162"/>
    </source>
</evidence>
<dbReference type="InterPro" id="IPR015797">
    <property type="entry name" value="NUDIX_hydrolase-like_dom_sf"/>
</dbReference>
<dbReference type="InterPro" id="IPR020084">
    <property type="entry name" value="NUDIX_hydrolase_CS"/>
</dbReference>
<evidence type="ECO:0000256" key="5">
    <source>
        <dbReference type="ARBA" id="ARBA00022723"/>
    </source>
</evidence>
<comment type="function">
    <text evidence="8">Acts on ADP-mannose and ADP-glucose as well as ADP-ribose. Prevents glycogen biosynthesis. The reaction catalyzed by this enzyme is a limiting step of the gluconeogenic process.</text>
</comment>
<dbReference type="EC" id="3.6.1.13" evidence="3"/>
<dbReference type="Pfam" id="PF00293">
    <property type="entry name" value="NUDIX"/>
    <property type="match status" value="1"/>
</dbReference>
<dbReference type="NCBIfam" id="TIGR00052">
    <property type="entry name" value="nudix-type nucleoside diphosphatase, YffH/AdpP family"/>
    <property type="match status" value="1"/>
</dbReference>
<dbReference type="SUPFAM" id="SSF55811">
    <property type="entry name" value="Nudix"/>
    <property type="match status" value="1"/>
</dbReference>
<proteinExistence type="inferred from homology"/>
<dbReference type="PROSITE" id="PS51462">
    <property type="entry name" value="NUDIX"/>
    <property type="match status" value="1"/>
</dbReference>
<comment type="catalytic activity">
    <reaction evidence="12">
        <text>ADP-D-ribose + H2O = D-ribose 5-phosphate + AMP + 2 H(+)</text>
        <dbReference type="Rhea" id="RHEA:10412"/>
        <dbReference type="ChEBI" id="CHEBI:15377"/>
        <dbReference type="ChEBI" id="CHEBI:15378"/>
        <dbReference type="ChEBI" id="CHEBI:57967"/>
        <dbReference type="ChEBI" id="CHEBI:78346"/>
        <dbReference type="ChEBI" id="CHEBI:456215"/>
        <dbReference type="EC" id="3.6.1.13"/>
    </reaction>
</comment>
<evidence type="ECO:0000256" key="12">
    <source>
        <dbReference type="ARBA" id="ARBA00049546"/>
    </source>
</evidence>
<evidence type="ECO:0000256" key="1">
    <source>
        <dbReference type="ARBA" id="ARBA00001946"/>
    </source>
</evidence>
<evidence type="ECO:0000313" key="15">
    <source>
        <dbReference type="Proteomes" id="UP001339167"/>
    </source>
</evidence>
<dbReference type="InterPro" id="IPR004385">
    <property type="entry name" value="NDP_pyrophosphatase"/>
</dbReference>
<sequence length="214" mass="24047">MSKFKAINYPSFSAKDVEINDKTTVFQGFFKLERYQVRHKLFAGGWSDWMQRELFERGHAAAVLPYHPASDQLVLVEQFRIGALRRAAGPWLLEIIAGMVAPGESMAEVAIRESKEEAGLILSELTPMLSYLSSPGGTTERIQLYFATLDTLPQEGVFGLAHEHEDIRVHLVPRMQALQWLDEGLIDNAATVIALQWLALHYEQLFADSQGSSE</sequence>
<gene>
    <name evidence="14" type="primary">nudF</name>
    <name evidence="14" type="ORF">QWF21_08080</name>
</gene>
<dbReference type="Gene3D" id="3.90.79.10">
    <property type="entry name" value="Nucleoside Triphosphate Pyrophosphohydrolase"/>
    <property type="match status" value="1"/>
</dbReference>
<dbReference type="PROSITE" id="PS00893">
    <property type="entry name" value="NUDIX_BOX"/>
    <property type="match status" value="1"/>
</dbReference>
<comment type="cofactor">
    <cofactor evidence="1">
        <name>Mg(2+)</name>
        <dbReference type="ChEBI" id="CHEBI:18420"/>
    </cofactor>
</comment>
<evidence type="ECO:0000256" key="8">
    <source>
        <dbReference type="ARBA" id="ARBA00025164"/>
    </source>
</evidence>